<dbReference type="STRING" id="151549.A0A4C1VUR6"/>
<organism evidence="1 2">
    <name type="scientific">Eumeta variegata</name>
    <name type="common">Bagworm moth</name>
    <name type="synonym">Eumeta japonica</name>
    <dbReference type="NCBI Taxonomy" id="151549"/>
    <lineage>
        <taxon>Eukaryota</taxon>
        <taxon>Metazoa</taxon>
        <taxon>Ecdysozoa</taxon>
        <taxon>Arthropoda</taxon>
        <taxon>Hexapoda</taxon>
        <taxon>Insecta</taxon>
        <taxon>Pterygota</taxon>
        <taxon>Neoptera</taxon>
        <taxon>Endopterygota</taxon>
        <taxon>Lepidoptera</taxon>
        <taxon>Glossata</taxon>
        <taxon>Ditrysia</taxon>
        <taxon>Tineoidea</taxon>
        <taxon>Psychidae</taxon>
        <taxon>Oiketicinae</taxon>
        <taxon>Eumeta</taxon>
    </lineage>
</organism>
<sequence>MKSQDLSMALKRKTFNTCILPCFTYGCETWALTKSLRDKLANCQRAMERSIVGTKRQDRARNTDIRMKTKLTDILLRIDQQKWRWTGHMMRDKQGKWCKAVSEWYPRDGKRSRGRRCIRWEDDIKMTAGPRWRRVIQRFWYGFRRRRVHPPEFAVCDRVLSPARFSSKNAFPVEIPMLFFQGMRPEYKSRARTVSVPTLIVSSEATRRWDRYKRSMDPFLRPMSTAVGAPGKR</sequence>
<dbReference type="AlphaFoldDB" id="A0A4C1VUR6"/>
<comment type="caution">
    <text evidence="1">The sequence shown here is derived from an EMBL/GenBank/DDBJ whole genome shotgun (WGS) entry which is preliminary data.</text>
</comment>
<dbReference type="EMBL" id="BGZK01000408">
    <property type="protein sequence ID" value="GBP41929.1"/>
    <property type="molecule type" value="Genomic_DNA"/>
</dbReference>
<evidence type="ECO:0000313" key="1">
    <source>
        <dbReference type="EMBL" id="GBP41929.1"/>
    </source>
</evidence>
<keyword evidence="2" id="KW-1185">Reference proteome</keyword>
<dbReference type="PANTHER" id="PTHR47027:SF20">
    <property type="entry name" value="REVERSE TRANSCRIPTASE-LIKE PROTEIN WITH RNA-DIRECTED DNA POLYMERASE DOMAIN"/>
    <property type="match status" value="1"/>
</dbReference>
<evidence type="ECO:0000313" key="2">
    <source>
        <dbReference type="Proteomes" id="UP000299102"/>
    </source>
</evidence>
<accession>A0A4C1VUR6</accession>
<dbReference type="Proteomes" id="UP000299102">
    <property type="component" value="Unassembled WGS sequence"/>
</dbReference>
<proteinExistence type="predicted"/>
<dbReference type="PANTHER" id="PTHR47027">
    <property type="entry name" value="REVERSE TRANSCRIPTASE DOMAIN-CONTAINING PROTEIN"/>
    <property type="match status" value="1"/>
</dbReference>
<reference evidence="1 2" key="1">
    <citation type="journal article" date="2019" name="Commun. Biol.">
        <title>The bagworm genome reveals a unique fibroin gene that provides high tensile strength.</title>
        <authorList>
            <person name="Kono N."/>
            <person name="Nakamura H."/>
            <person name="Ohtoshi R."/>
            <person name="Tomita M."/>
            <person name="Numata K."/>
            <person name="Arakawa K."/>
        </authorList>
    </citation>
    <scope>NUCLEOTIDE SEQUENCE [LARGE SCALE GENOMIC DNA]</scope>
</reference>
<dbReference type="PROSITE" id="PS51257">
    <property type="entry name" value="PROKAR_LIPOPROTEIN"/>
    <property type="match status" value="1"/>
</dbReference>
<protein>
    <submittedName>
        <fullName evidence="1">Uncharacterized transposon-derived protein F52C9.6</fullName>
    </submittedName>
</protein>
<gene>
    <name evidence="1" type="ORF">EVAR_31692_1</name>
</gene>
<name>A0A4C1VUR6_EUMVA</name>
<dbReference type="OrthoDB" id="410104at2759"/>